<reference evidence="12 13" key="1">
    <citation type="submission" date="2024-04" db="EMBL/GenBank/DDBJ databases">
        <title>Complete genome sequence of Nguyenibacter vanlangesis HBCM-1154, a strain capable of nitrogen fixation, IAA production, and phosphorus solubilization isolated from sugarcane soil.</title>
        <authorList>
            <person name="MY HANH P."/>
        </authorList>
    </citation>
    <scope>NUCLEOTIDE SEQUENCE [LARGE SCALE GENOMIC DNA]</scope>
    <source>
        <strain evidence="12 13">HBCM 1154</strain>
    </source>
</reference>
<evidence type="ECO:0000313" key="12">
    <source>
        <dbReference type="EMBL" id="XAE43022.1"/>
    </source>
</evidence>
<dbReference type="SUPFAM" id="SSF55008">
    <property type="entry name" value="HMA, heavy metal-associated domain"/>
    <property type="match status" value="2"/>
</dbReference>
<dbReference type="InterPro" id="IPR036163">
    <property type="entry name" value="HMA_dom_sf"/>
</dbReference>
<keyword evidence="13" id="KW-1185">Reference proteome</keyword>
<dbReference type="SUPFAM" id="SSF81653">
    <property type="entry name" value="Calcium ATPase, transduction domain A"/>
    <property type="match status" value="1"/>
</dbReference>
<keyword evidence="10" id="KW-1003">Cell membrane</keyword>
<accession>A0ABZ3D5H6</accession>
<dbReference type="Gene3D" id="3.40.1110.10">
    <property type="entry name" value="Calcium-transporting ATPase, cytoplasmic domain N"/>
    <property type="match status" value="1"/>
</dbReference>
<gene>
    <name evidence="12" type="ORF">AAC691_00580</name>
</gene>
<dbReference type="NCBIfam" id="TIGR01511">
    <property type="entry name" value="ATPase-IB1_Cu"/>
    <property type="match status" value="1"/>
</dbReference>
<name>A0ABZ3D5H6_9PROT</name>
<evidence type="ECO:0000256" key="4">
    <source>
        <dbReference type="ARBA" id="ARBA00022723"/>
    </source>
</evidence>
<dbReference type="SUPFAM" id="SSF56784">
    <property type="entry name" value="HAD-like"/>
    <property type="match status" value="1"/>
</dbReference>
<feature type="domain" description="HMA" evidence="11">
    <location>
        <begin position="7"/>
        <end position="72"/>
    </location>
</feature>
<feature type="transmembrane region" description="Helical" evidence="10">
    <location>
        <begin position="255"/>
        <end position="273"/>
    </location>
</feature>
<dbReference type="PRINTS" id="PR00942">
    <property type="entry name" value="CUATPASEI"/>
</dbReference>
<dbReference type="NCBIfam" id="TIGR01494">
    <property type="entry name" value="ATPase_P-type"/>
    <property type="match status" value="2"/>
</dbReference>
<comment type="subcellular location">
    <subcellularLocation>
        <location evidence="10">Cell membrane</location>
    </subcellularLocation>
    <subcellularLocation>
        <location evidence="1">Endomembrane system</location>
        <topology evidence="1">Multi-pass membrane protein</topology>
    </subcellularLocation>
</comment>
<evidence type="ECO:0000256" key="1">
    <source>
        <dbReference type="ARBA" id="ARBA00004127"/>
    </source>
</evidence>
<dbReference type="RefSeq" id="WP_342628619.1">
    <property type="nucleotide sequence ID" value="NZ_CP152276.1"/>
</dbReference>
<comment type="similarity">
    <text evidence="2 10">Belongs to the cation transport ATPase (P-type) (TC 3.A.3) family. Type IB subfamily.</text>
</comment>
<evidence type="ECO:0000256" key="2">
    <source>
        <dbReference type="ARBA" id="ARBA00006024"/>
    </source>
</evidence>
<feature type="transmembrane region" description="Helical" evidence="10">
    <location>
        <begin position="441"/>
        <end position="466"/>
    </location>
</feature>
<dbReference type="Pfam" id="PF00702">
    <property type="entry name" value="Hydrolase"/>
    <property type="match status" value="1"/>
</dbReference>
<dbReference type="InterPro" id="IPR023214">
    <property type="entry name" value="HAD_sf"/>
</dbReference>
<dbReference type="PROSITE" id="PS00154">
    <property type="entry name" value="ATPASE_E1_E2"/>
    <property type="match status" value="1"/>
</dbReference>
<dbReference type="InterPro" id="IPR023298">
    <property type="entry name" value="ATPase_P-typ_TM_dom_sf"/>
</dbReference>
<keyword evidence="9 10" id="KW-0472">Membrane</keyword>
<keyword evidence="3 10" id="KW-0812">Transmembrane</keyword>
<dbReference type="SFLD" id="SFLDS00003">
    <property type="entry name" value="Haloacid_Dehalogenase"/>
    <property type="match status" value="1"/>
</dbReference>
<dbReference type="InterPro" id="IPR027256">
    <property type="entry name" value="P-typ_ATPase_IB"/>
</dbReference>
<feature type="transmembrane region" description="Helical" evidence="10">
    <location>
        <begin position="168"/>
        <end position="187"/>
    </location>
</feature>
<keyword evidence="4 10" id="KW-0479">Metal-binding</keyword>
<dbReference type="Pfam" id="PF00122">
    <property type="entry name" value="E1-E2_ATPase"/>
    <property type="match status" value="1"/>
</dbReference>
<dbReference type="Pfam" id="PF00403">
    <property type="entry name" value="HMA"/>
    <property type="match status" value="2"/>
</dbReference>
<evidence type="ECO:0000256" key="5">
    <source>
        <dbReference type="ARBA" id="ARBA00022741"/>
    </source>
</evidence>
<evidence type="ECO:0000259" key="11">
    <source>
        <dbReference type="PROSITE" id="PS50846"/>
    </source>
</evidence>
<dbReference type="Gene3D" id="3.40.50.1000">
    <property type="entry name" value="HAD superfamily/HAD-like"/>
    <property type="match status" value="1"/>
</dbReference>
<keyword evidence="7" id="KW-1278">Translocase</keyword>
<dbReference type="NCBIfam" id="TIGR01525">
    <property type="entry name" value="ATPase-IB_hvy"/>
    <property type="match status" value="1"/>
</dbReference>
<dbReference type="SFLD" id="SFLDF00027">
    <property type="entry name" value="p-type_atpase"/>
    <property type="match status" value="1"/>
</dbReference>
<evidence type="ECO:0000256" key="10">
    <source>
        <dbReference type="RuleBase" id="RU362081"/>
    </source>
</evidence>
<dbReference type="Gene3D" id="3.30.70.100">
    <property type="match status" value="2"/>
</dbReference>
<dbReference type="InterPro" id="IPR017969">
    <property type="entry name" value="Heavy-metal-associated_CS"/>
</dbReference>
<dbReference type="CDD" id="cd00371">
    <property type="entry name" value="HMA"/>
    <property type="match status" value="2"/>
</dbReference>
<dbReference type="InterPro" id="IPR023299">
    <property type="entry name" value="ATPase_P-typ_cyto_dom_N"/>
</dbReference>
<dbReference type="InterPro" id="IPR006121">
    <property type="entry name" value="HMA_dom"/>
</dbReference>
<dbReference type="InterPro" id="IPR044492">
    <property type="entry name" value="P_typ_ATPase_HD_dom"/>
</dbReference>
<feature type="transmembrane region" description="Helical" evidence="10">
    <location>
        <begin position="407"/>
        <end position="429"/>
    </location>
</feature>
<dbReference type="Proteomes" id="UP001449795">
    <property type="component" value="Chromosome"/>
</dbReference>
<dbReference type="EMBL" id="CP152276">
    <property type="protein sequence ID" value="XAE43022.1"/>
    <property type="molecule type" value="Genomic_DNA"/>
</dbReference>
<dbReference type="PANTHER" id="PTHR43520:SF8">
    <property type="entry name" value="P-TYPE CU(+) TRANSPORTER"/>
    <property type="match status" value="1"/>
</dbReference>
<dbReference type="InterPro" id="IPR059000">
    <property type="entry name" value="ATPase_P-type_domA"/>
</dbReference>
<dbReference type="PRINTS" id="PR00119">
    <property type="entry name" value="CATATPASE"/>
</dbReference>
<evidence type="ECO:0000256" key="6">
    <source>
        <dbReference type="ARBA" id="ARBA00022840"/>
    </source>
</evidence>
<keyword evidence="5 10" id="KW-0547">Nucleotide-binding</keyword>
<protein>
    <submittedName>
        <fullName evidence="12">Heavy metal translocating P-type ATPase</fullName>
    </submittedName>
</protein>
<evidence type="ECO:0000256" key="8">
    <source>
        <dbReference type="ARBA" id="ARBA00022989"/>
    </source>
</evidence>
<feature type="transmembrane region" description="Helical" evidence="10">
    <location>
        <begin position="778"/>
        <end position="798"/>
    </location>
</feature>
<dbReference type="InterPro" id="IPR018303">
    <property type="entry name" value="ATPase_P-typ_P_site"/>
</dbReference>
<dbReference type="PROSITE" id="PS01047">
    <property type="entry name" value="HMA_1"/>
    <property type="match status" value="2"/>
</dbReference>
<proteinExistence type="inferred from homology"/>
<evidence type="ECO:0000313" key="13">
    <source>
        <dbReference type="Proteomes" id="UP001449795"/>
    </source>
</evidence>
<feature type="transmembrane region" description="Helical" evidence="10">
    <location>
        <begin position="755"/>
        <end position="772"/>
    </location>
</feature>
<dbReference type="SFLD" id="SFLDG00002">
    <property type="entry name" value="C1.7:_P-type_atpase_like"/>
    <property type="match status" value="1"/>
</dbReference>
<evidence type="ECO:0000256" key="3">
    <source>
        <dbReference type="ARBA" id="ARBA00022692"/>
    </source>
</evidence>
<dbReference type="InterPro" id="IPR001757">
    <property type="entry name" value="P_typ_ATPase"/>
</dbReference>
<dbReference type="PANTHER" id="PTHR43520">
    <property type="entry name" value="ATP7, ISOFORM B"/>
    <property type="match status" value="1"/>
</dbReference>
<evidence type="ECO:0000256" key="9">
    <source>
        <dbReference type="ARBA" id="ARBA00023136"/>
    </source>
</evidence>
<keyword evidence="6 10" id="KW-0067">ATP-binding</keyword>
<dbReference type="Gene3D" id="2.70.150.10">
    <property type="entry name" value="Calcium-transporting ATPase, cytoplasmic transduction domain A"/>
    <property type="match status" value="1"/>
</dbReference>
<feature type="domain" description="HMA" evidence="11">
    <location>
        <begin position="74"/>
        <end position="139"/>
    </location>
</feature>
<dbReference type="InterPro" id="IPR036412">
    <property type="entry name" value="HAD-like_sf"/>
</dbReference>
<organism evidence="12 13">
    <name type="scientific">Nguyenibacter vanlangensis</name>
    <dbReference type="NCBI Taxonomy" id="1216886"/>
    <lineage>
        <taxon>Bacteria</taxon>
        <taxon>Pseudomonadati</taxon>
        <taxon>Pseudomonadota</taxon>
        <taxon>Alphaproteobacteria</taxon>
        <taxon>Acetobacterales</taxon>
        <taxon>Acetobacteraceae</taxon>
        <taxon>Nguyenibacter</taxon>
    </lineage>
</organism>
<evidence type="ECO:0000256" key="7">
    <source>
        <dbReference type="ARBA" id="ARBA00022967"/>
    </source>
</evidence>
<dbReference type="SUPFAM" id="SSF81665">
    <property type="entry name" value="Calcium ATPase, transmembrane domain M"/>
    <property type="match status" value="1"/>
</dbReference>
<sequence length="817" mass="84542">MTVTTGRSLTLPIEGMTCAACAARIERLLNRLPGTKAAVNFAAGAATIERGDGAPPLDDVVAAIRKAGFDVPTRHVALAIDGMTCVACAGRVERGLNRLPGVSAQVSFASGHADIDYLPTLADPDALIRQVERTGYGATLPSANDTAPAATTDQPARHAAWRRQAGQFLLSLALTAPLLAGMGAMFAGRPDLLPPPAQWVLATLVQGICGRDFYRHAWNALRGGGANMDVLVVMGTSVAWLASTATLLLGHAGPLYFESGATVITLVLLGRLLETRARDRTRAGVESLMRLQPQIAHLDIDGTIQDRPAGSLHVGDVFIVRPGESIPVDGTILQGSSDIDESMLTGEAVPAGKGAGDPVFGATINRDGVLRVRARRVGADTTLARIVRMVQQAQGSKDPVQHLVDRVSAVFVPVVLGIAALTFLAGWAVSGHPAGALTGTIAVLVIACPCALGLATPTAIMVGTGLGARAGLLFRSAESLERLHKITTLILDKTGTLTLGQPELTDILPAPGTSRDTLLSTALALERDSEHPLARAIVAHATAAGLAAAPLRDVRAIPGHGIQGTDRDGAVLRLGSPRFLAENGCGTDGPGDARATRDGLEALEGQGKTLIGVTRGTTLLGHLALADRIRPDAADSIAALHARGIRLVMLTGDNPRAAAAVAARLGLDDVIAGVLPQDKAQEVQRRRAPGQVVGMLGDGINDAPALAAADIGIAMGGGTDIALETADMVLMRGELRGLVDAMDLSRGTLAKVRQNLFFAFVYNVLGIPLAALGLLNPAIAGAMMALSSVSVVSNALLLNRWKPRTRPAIPAITRNPA</sequence>
<dbReference type="InterPro" id="IPR008250">
    <property type="entry name" value="ATPase_P-typ_transduc_dom_A_sf"/>
</dbReference>
<keyword evidence="8 10" id="KW-1133">Transmembrane helix</keyword>
<dbReference type="PROSITE" id="PS50846">
    <property type="entry name" value="HMA_2"/>
    <property type="match status" value="2"/>
</dbReference>
<dbReference type="CDD" id="cd02094">
    <property type="entry name" value="P-type_ATPase_Cu-like"/>
    <property type="match status" value="1"/>
</dbReference>